<proteinExistence type="inferred from homology"/>
<dbReference type="Pfam" id="PF00106">
    <property type="entry name" value="adh_short"/>
    <property type="match status" value="1"/>
</dbReference>
<gene>
    <name evidence="4" type="ORF">BDA99DRAFT_511729</name>
</gene>
<organism evidence="4 5">
    <name type="scientific">Phascolomyces articulosus</name>
    <dbReference type="NCBI Taxonomy" id="60185"/>
    <lineage>
        <taxon>Eukaryota</taxon>
        <taxon>Fungi</taxon>
        <taxon>Fungi incertae sedis</taxon>
        <taxon>Mucoromycota</taxon>
        <taxon>Mucoromycotina</taxon>
        <taxon>Mucoromycetes</taxon>
        <taxon>Mucorales</taxon>
        <taxon>Lichtheimiaceae</taxon>
        <taxon>Phascolomyces</taxon>
    </lineage>
</organism>
<comment type="caution">
    <text evidence="4">The sequence shown here is derived from an EMBL/GenBank/DDBJ whole genome shotgun (WGS) entry which is preliminary data.</text>
</comment>
<name>A0AAD5JZ09_9FUNG</name>
<dbReference type="CDD" id="cd05233">
    <property type="entry name" value="SDR_c"/>
    <property type="match status" value="1"/>
</dbReference>
<evidence type="ECO:0000313" key="5">
    <source>
        <dbReference type="Proteomes" id="UP001209540"/>
    </source>
</evidence>
<dbReference type="SUPFAM" id="SSF51735">
    <property type="entry name" value="NAD(P)-binding Rossmann-fold domains"/>
    <property type="match status" value="1"/>
</dbReference>
<dbReference type="AlphaFoldDB" id="A0AAD5JZ09"/>
<dbReference type="InterPro" id="IPR002347">
    <property type="entry name" value="SDR_fam"/>
</dbReference>
<dbReference type="PANTHER" id="PTHR43180">
    <property type="entry name" value="3-OXOACYL-(ACYL-CARRIER-PROTEIN) REDUCTASE (AFU_ORTHOLOGUE AFUA_6G11210)"/>
    <property type="match status" value="1"/>
</dbReference>
<dbReference type="EMBL" id="JAIXMP010000015">
    <property type="protein sequence ID" value="KAI9261554.1"/>
    <property type="molecule type" value="Genomic_DNA"/>
</dbReference>
<dbReference type="PANTHER" id="PTHR43180:SF33">
    <property type="entry name" value="15-HYDROXYPROSTAGLANDIN DEHYDROGENASE [NAD(+)]-LIKE"/>
    <property type="match status" value="1"/>
</dbReference>
<accession>A0AAD5JZ09</accession>
<evidence type="ECO:0000256" key="1">
    <source>
        <dbReference type="ARBA" id="ARBA00006484"/>
    </source>
</evidence>
<dbReference type="PRINTS" id="PR00080">
    <property type="entry name" value="SDRFAMILY"/>
</dbReference>
<dbReference type="PRINTS" id="PR00081">
    <property type="entry name" value="GDHRDH"/>
</dbReference>
<keyword evidence="2" id="KW-0560">Oxidoreductase</keyword>
<keyword evidence="5" id="KW-1185">Reference proteome</keyword>
<protein>
    <recommendedName>
        <fullName evidence="6">NAD(P)-binding protein</fullName>
    </recommendedName>
</protein>
<evidence type="ECO:0000256" key="2">
    <source>
        <dbReference type="ARBA" id="ARBA00023002"/>
    </source>
</evidence>
<comment type="similarity">
    <text evidence="1 3">Belongs to the short-chain dehydrogenases/reductases (SDR) family.</text>
</comment>
<sequence length="302" mass="32635">MTQQQKDLAGKVAVITGGASGFGKATATTLVARGAKVVLGDISQKNGDQVVEELNKKAGTKVAVFQFCNVIHYKDNIALFQLAEKEFGGVDIAFLNAGTGKGWDSAFTELDDEVDESVFDINVMGVVKGTKVAILHLAKRGGGVIINTSSIAGFSSSMQSSAYSASKHAVVGWTRGFDILPEIANIRVNAVCPTLVSTTGFVPNSMDDKRVSPFFKNGVKMPTTTEETVVQVVMKFIDDESLNGETLMALPHGKIEAQPRPTFPEGFTTPEYLEELKAAHPDNVQYYKDMLKEALERYEKSQ</sequence>
<reference evidence="4" key="1">
    <citation type="journal article" date="2022" name="IScience">
        <title>Evolution of zygomycete secretomes and the origins of terrestrial fungal ecologies.</title>
        <authorList>
            <person name="Chang Y."/>
            <person name="Wang Y."/>
            <person name="Mondo S."/>
            <person name="Ahrendt S."/>
            <person name="Andreopoulos W."/>
            <person name="Barry K."/>
            <person name="Beard J."/>
            <person name="Benny G.L."/>
            <person name="Blankenship S."/>
            <person name="Bonito G."/>
            <person name="Cuomo C."/>
            <person name="Desiro A."/>
            <person name="Gervers K.A."/>
            <person name="Hundley H."/>
            <person name="Kuo A."/>
            <person name="LaButti K."/>
            <person name="Lang B.F."/>
            <person name="Lipzen A."/>
            <person name="O'Donnell K."/>
            <person name="Pangilinan J."/>
            <person name="Reynolds N."/>
            <person name="Sandor L."/>
            <person name="Smith M.E."/>
            <person name="Tsang A."/>
            <person name="Grigoriev I.V."/>
            <person name="Stajich J.E."/>
            <person name="Spatafora J.W."/>
        </authorList>
    </citation>
    <scope>NUCLEOTIDE SEQUENCE</scope>
    <source>
        <strain evidence="4">RSA 2281</strain>
    </source>
</reference>
<dbReference type="Gene3D" id="3.40.50.720">
    <property type="entry name" value="NAD(P)-binding Rossmann-like Domain"/>
    <property type="match status" value="1"/>
</dbReference>
<dbReference type="GO" id="GO:0016491">
    <property type="term" value="F:oxidoreductase activity"/>
    <property type="evidence" value="ECO:0007669"/>
    <property type="project" value="UniProtKB-KW"/>
</dbReference>
<evidence type="ECO:0008006" key="6">
    <source>
        <dbReference type="Google" id="ProtNLM"/>
    </source>
</evidence>
<evidence type="ECO:0000313" key="4">
    <source>
        <dbReference type="EMBL" id="KAI9261554.1"/>
    </source>
</evidence>
<dbReference type="Proteomes" id="UP001209540">
    <property type="component" value="Unassembled WGS sequence"/>
</dbReference>
<dbReference type="InterPro" id="IPR036291">
    <property type="entry name" value="NAD(P)-bd_dom_sf"/>
</dbReference>
<reference evidence="4" key="2">
    <citation type="submission" date="2023-02" db="EMBL/GenBank/DDBJ databases">
        <authorList>
            <consortium name="DOE Joint Genome Institute"/>
            <person name="Mondo S.J."/>
            <person name="Chang Y."/>
            <person name="Wang Y."/>
            <person name="Ahrendt S."/>
            <person name="Andreopoulos W."/>
            <person name="Barry K."/>
            <person name="Beard J."/>
            <person name="Benny G.L."/>
            <person name="Blankenship S."/>
            <person name="Bonito G."/>
            <person name="Cuomo C."/>
            <person name="Desiro A."/>
            <person name="Gervers K.A."/>
            <person name="Hundley H."/>
            <person name="Kuo A."/>
            <person name="LaButti K."/>
            <person name="Lang B.F."/>
            <person name="Lipzen A."/>
            <person name="O'Donnell K."/>
            <person name="Pangilinan J."/>
            <person name="Reynolds N."/>
            <person name="Sandor L."/>
            <person name="Smith M.W."/>
            <person name="Tsang A."/>
            <person name="Grigoriev I.V."/>
            <person name="Stajich J.E."/>
            <person name="Spatafora J.W."/>
        </authorList>
    </citation>
    <scope>NUCLEOTIDE SEQUENCE</scope>
    <source>
        <strain evidence="4">RSA 2281</strain>
    </source>
</reference>
<evidence type="ECO:0000256" key="3">
    <source>
        <dbReference type="RuleBase" id="RU000363"/>
    </source>
</evidence>